<organism evidence="11 12">
    <name type="scientific">Asparagus officinalis</name>
    <name type="common">Garden asparagus</name>
    <dbReference type="NCBI Taxonomy" id="4686"/>
    <lineage>
        <taxon>Eukaryota</taxon>
        <taxon>Viridiplantae</taxon>
        <taxon>Streptophyta</taxon>
        <taxon>Embryophyta</taxon>
        <taxon>Tracheophyta</taxon>
        <taxon>Spermatophyta</taxon>
        <taxon>Magnoliopsida</taxon>
        <taxon>Liliopsida</taxon>
        <taxon>Asparagales</taxon>
        <taxon>Asparagaceae</taxon>
        <taxon>Asparagoideae</taxon>
        <taxon>Asparagus</taxon>
    </lineage>
</organism>
<dbReference type="AlphaFoldDB" id="A0A5P1EHS6"/>
<evidence type="ECO:0000313" key="12">
    <source>
        <dbReference type="Proteomes" id="UP000243459"/>
    </source>
</evidence>
<comment type="domain">
    <text evidence="8">The C-terminus contains a calmodulin-binding domain, which binds calmodulin in a calcium-dependent fashion.</text>
</comment>
<evidence type="ECO:0000256" key="4">
    <source>
        <dbReference type="ARBA" id="ARBA00022821"/>
    </source>
</evidence>
<dbReference type="Gramene" id="ONK64241">
    <property type="protein sequence ID" value="ONK64241"/>
    <property type="gene ID" value="A4U43_C07F23590"/>
</dbReference>
<feature type="transmembrane region" description="Helical" evidence="10">
    <location>
        <begin position="65"/>
        <end position="84"/>
    </location>
</feature>
<dbReference type="PANTHER" id="PTHR31942:SF49">
    <property type="entry name" value="MLO-LIKE PROTEIN 8"/>
    <property type="match status" value="1"/>
</dbReference>
<evidence type="ECO:0000256" key="6">
    <source>
        <dbReference type="ARBA" id="ARBA00023136"/>
    </source>
</evidence>
<evidence type="ECO:0000256" key="8">
    <source>
        <dbReference type="RuleBase" id="RU280816"/>
    </source>
</evidence>
<keyword evidence="6 8" id="KW-0472">Membrane</keyword>
<feature type="compositionally biased region" description="Pro residues" evidence="9">
    <location>
        <begin position="480"/>
        <end position="493"/>
    </location>
</feature>
<dbReference type="GO" id="GO:0016020">
    <property type="term" value="C:membrane"/>
    <property type="evidence" value="ECO:0007669"/>
    <property type="project" value="UniProtKB-SubCell"/>
</dbReference>
<gene>
    <name evidence="8" type="primary">MLO</name>
    <name evidence="11" type="ORF">A4U43_C07F23590</name>
</gene>
<feature type="transmembrane region" description="Helical" evidence="10">
    <location>
        <begin position="377"/>
        <end position="401"/>
    </location>
</feature>
<dbReference type="GO" id="GO:0005516">
    <property type="term" value="F:calmodulin binding"/>
    <property type="evidence" value="ECO:0007669"/>
    <property type="project" value="UniProtKB-KW"/>
</dbReference>
<keyword evidence="12" id="KW-1185">Reference proteome</keyword>
<dbReference type="Proteomes" id="UP000243459">
    <property type="component" value="Chromosome 7"/>
</dbReference>
<evidence type="ECO:0000256" key="2">
    <source>
        <dbReference type="ARBA" id="ARBA00006574"/>
    </source>
</evidence>
<dbReference type="OrthoDB" id="1388414at2759"/>
<feature type="transmembrane region" description="Helical" evidence="10">
    <location>
        <begin position="170"/>
        <end position="191"/>
    </location>
</feature>
<protein>
    <recommendedName>
        <fullName evidence="8">MLO-like protein</fullName>
    </recommendedName>
</protein>
<feature type="transmembrane region" description="Helical" evidence="10">
    <location>
        <begin position="320"/>
        <end position="339"/>
    </location>
</feature>
<dbReference type="GO" id="GO:0006952">
    <property type="term" value="P:defense response"/>
    <property type="evidence" value="ECO:0007669"/>
    <property type="project" value="UniProtKB-KW"/>
</dbReference>
<accession>A0A5P1EHS6</accession>
<evidence type="ECO:0000256" key="9">
    <source>
        <dbReference type="SAM" id="MobiDB-lite"/>
    </source>
</evidence>
<feature type="transmembrane region" description="Helical" evidence="10">
    <location>
        <begin position="293"/>
        <end position="314"/>
    </location>
</feature>
<dbReference type="InterPro" id="IPR004326">
    <property type="entry name" value="Mlo"/>
</dbReference>
<keyword evidence="8" id="KW-0112">Calmodulin-binding</keyword>
<feature type="region of interest" description="Disordered" evidence="9">
    <location>
        <begin position="464"/>
        <end position="517"/>
    </location>
</feature>
<keyword evidence="3 8" id="KW-0812">Transmembrane</keyword>
<feature type="transmembrane region" description="Helical" evidence="10">
    <location>
        <begin position="416"/>
        <end position="441"/>
    </location>
</feature>
<evidence type="ECO:0000256" key="10">
    <source>
        <dbReference type="SAM" id="Phobius"/>
    </source>
</evidence>
<sequence>MGGGGGGSENTSRELSITPTWAVAGVCAVIVLLSLLLETGLHRLGHYFVRRKKTHLNEALEKIKAELMLLGFISLLLTFGQNYISSVCIPVHVANTMLPCKAPEVKPVQLVVPGGDHAPAVTNEGHSRRLLSQMIMDLSSNRRVLTGDAPPHKCAAGKVPLISTDGLHQLHIFIFFLAVFHVLSCGITMALGRAKIRKWKDWEKETQSVDYEYATDQRRVRLTNDISFVRRHASLWSKMKFSIYFSSFFRQFFSSVRKVDYMCMRHGFISVHLAPGSKFHFQKYIKRSLEDDFKVVVGISPLLWVSAVIILLLNVNGWQLLMWISVMPLILILVVGTKLQSVIIKMALEIQERHTIVQGIPVVQLTDRHFWFGRPHVILRLIHFILFQNAFQLIYLVWIYYEFGPNSCFHDSRTLVIVRICFGIGVQVVCSYITLPLYALVSQMGAQMKRTIFDDQTATALKMWRRQARKHSKEEKDSPPRTPEPIISDPPQPDRSSPRRRRSVDQELPVTLDGVPSSTSQVDLLASSDQQTQVDAQSKDDGFYLVKI</sequence>
<dbReference type="Pfam" id="PF03094">
    <property type="entry name" value="Mlo"/>
    <property type="match status" value="1"/>
</dbReference>
<comment type="subcellular location">
    <subcellularLocation>
        <location evidence="1 8">Membrane</location>
        <topology evidence="1 8">Multi-pass membrane protein</topology>
    </subcellularLocation>
</comment>
<dbReference type="EMBL" id="CM007387">
    <property type="protein sequence ID" value="ONK64241.1"/>
    <property type="molecule type" value="Genomic_DNA"/>
</dbReference>
<evidence type="ECO:0000313" key="11">
    <source>
        <dbReference type="EMBL" id="ONK64241.1"/>
    </source>
</evidence>
<evidence type="ECO:0000256" key="7">
    <source>
        <dbReference type="ARBA" id="ARBA00023265"/>
    </source>
</evidence>
<keyword evidence="4 8" id="KW-0611">Plant defense</keyword>
<keyword evidence="7 8" id="KW-0568">Pathogenesis-related protein</keyword>
<evidence type="ECO:0000256" key="5">
    <source>
        <dbReference type="ARBA" id="ARBA00022989"/>
    </source>
</evidence>
<comment type="similarity">
    <text evidence="2 8">Belongs to the MLO family.</text>
</comment>
<evidence type="ECO:0000256" key="3">
    <source>
        <dbReference type="ARBA" id="ARBA00022692"/>
    </source>
</evidence>
<evidence type="ECO:0000256" key="1">
    <source>
        <dbReference type="ARBA" id="ARBA00004141"/>
    </source>
</evidence>
<feature type="transmembrane region" description="Helical" evidence="10">
    <location>
        <begin position="20"/>
        <end position="44"/>
    </location>
</feature>
<comment type="function">
    <text evidence="8">May be involved in modulation of pathogen defense and leaf cell death.</text>
</comment>
<dbReference type="PANTHER" id="PTHR31942">
    <property type="entry name" value="MLO-LIKE PROTEIN 1"/>
    <property type="match status" value="1"/>
</dbReference>
<keyword evidence="5 8" id="KW-1133">Transmembrane helix</keyword>
<dbReference type="OMA" id="EHEYEAS"/>
<reference evidence="12" key="1">
    <citation type="journal article" date="2017" name="Nat. Commun.">
        <title>The asparagus genome sheds light on the origin and evolution of a young Y chromosome.</title>
        <authorList>
            <person name="Harkess A."/>
            <person name="Zhou J."/>
            <person name="Xu C."/>
            <person name="Bowers J.E."/>
            <person name="Van der Hulst R."/>
            <person name="Ayyampalayam S."/>
            <person name="Mercati F."/>
            <person name="Riccardi P."/>
            <person name="McKain M.R."/>
            <person name="Kakrana A."/>
            <person name="Tang H."/>
            <person name="Ray J."/>
            <person name="Groenendijk J."/>
            <person name="Arikit S."/>
            <person name="Mathioni S.M."/>
            <person name="Nakano M."/>
            <person name="Shan H."/>
            <person name="Telgmann-Rauber A."/>
            <person name="Kanno A."/>
            <person name="Yue Z."/>
            <person name="Chen H."/>
            <person name="Li W."/>
            <person name="Chen Y."/>
            <person name="Xu X."/>
            <person name="Zhang Y."/>
            <person name="Luo S."/>
            <person name="Chen H."/>
            <person name="Gao J."/>
            <person name="Mao Z."/>
            <person name="Pires J.C."/>
            <person name="Luo M."/>
            <person name="Kudrna D."/>
            <person name="Wing R.A."/>
            <person name="Meyers B.C."/>
            <person name="Yi K."/>
            <person name="Kong H."/>
            <person name="Lavrijsen P."/>
            <person name="Sunseri F."/>
            <person name="Falavigna A."/>
            <person name="Ye Y."/>
            <person name="Leebens-Mack J.H."/>
            <person name="Chen G."/>
        </authorList>
    </citation>
    <scope>NUCLEOTIDE SEQUENCE [LARGE SCALE GENOMIC DNA]</scope>
    <source>
        <strain evidence="12">cv. DH0086</strain>
    </source>
</reference>
<name>A0A5P1EHS6_ASPOF</name>
<proteinExistence type="inferred from homology"/>